<evidence type="ECO:0000256" key="5">
    <source>
        <dbReference type="ARBA" id="ARBA00022679"/>
    </source>
</evidence>
<proteinExistence type="inferred from homology"/>
<dbReference type="EC" id="2.4.1.255" evidence="3"/>
<dbReference type="EMBL" id="CP036273">
    <property type="protein sequence ID" value="QDU21177.1"/>
    <property type="molecule type" value="Genomic_DNA"/>
</dbReference>
<feature type="repeat" description="TPR" evidence="8">
    <location>
        <begin position="141"/>
        <end position="174"/>
    </location>
</feature>
<keyword evidence="7 8" id="KW-0802">TPR repeat</keyword>
<feature type="repeat" description="TPR" evidence="8">
    <location>
        <begin position="73"/>
        <end position="106"/>
    </location>
</feature>
<dbReference type="InterPro" id="IPR011990">
    <property type="entry name" value="TPR-like_helical_dom_sf"/>
</dbReference>
<gene>
    <name evidence="10" type="primary">yrrB</name>
    <name evidence="10" type="ORF">ETAA1_31420</name>
</gene>
<comment type="similarity">
    <text evidence="2">Belongs to the glycosyltransferase 41 family. O-GlcNAc transferase subfamily.</text>
</comment>
<evidence type="ECO:0000259" key="9">
    <source>
        <dbReference type="Pfam" id="PF13844"/>
    </source>
</evidence>
<keyword evidence="4" id="KW-0328">Glycosyltransferase</keyword>
<keyword evidence="11" id="KW-1185">Reference proteome</keyword>
<protein>
    <recommendedName>
        <fullName evidence="3">protein O-GlcNAc transferase</fullName>
        <ecNumber evidence="3">2.4.1.255</ecNumber>
    </recommendedName>
</protein>
<dbReference type="PANTHER" id="PTHR44835">
    <property type="entry name" value="UDP-N-ACETYLGLUCOSAMINE--PEPTIDE N-ACETYLGLUCOSAMINYLTRANSFERASE SPINDLY-RELATED"/>
    <property type="match status" value="1"/>
</dbReference>
<dbReference type="UniPathway" id="UPA00378"/>
<evidence type="ECO:0000313" key="11">
    <source>
        <dbReference type="Proteomes" id="UP000319576"/>
    </source>
</evidence>
<evidence type="ECO:0000256" key="7">
    <source>
        <dbReference type="ARBA" id="ARBA00022803"/>
    </source>
</evidence>
<dbReference type="AlphaFoldDB" id="A0A517XUJ1"/>
<evidence type="ECO:0000256" key="8">
    <source>
        <dbReference type="PROSITE-ProRule" id="PRU00339"/>
    </source>
</evidence>
<sequence>MSAHVDAAFTEAVRLHQAGDLAAAEPGYRRVLDMNPAHPGALVNLGVLAAKRGDLVTATQLYQDAIAVNPGQLDAHFNLGNLLRKLGKPHDAAAAYQHAVRIDPNHPRAFLNLGLAVSDAGDWPTAVDCFRRAVAIDPGLADAYNLLGDALYRLGRPAEAVGVFREYVARCPDDPRGHHNLGLALAGSGTYEDAVPELELAVRLRPDYADACNSLGVALEALGRADEAQEQYRRAIELRETFADAWSNLGTSLTEQGRVPEALDALNKALSLRADARTDSNRLLALCYSSGHDANDLFHAHADWTGRYADALLGPPPRVVDASPERRLKVGYVSADFRQHTVAAFIETLFTHHDRNRVHVTGYANVTRADDTTDRLRRLADGWRPITHLPDAQVADLIAADEIDVLVDLSGHTAGNRLLVFARKPAPVQITLFGYPATTGLKAIDYKVSDPVADPPSESGEQYAERVLRLPEVAWAYRPPANAPEPNALPGLSGRSFTFGCLNNPAKLSEACVAAWSRVLKAVPKSRLVLLAGRSSAAARGIADRFTLHGIVSDRLEIVYRLPAAEYLEAYQPIDLALDPFPYNGGVTTCDALWMGVPVLTVAGTDYRSRQGASILTNLGLPEFVADSSDKLVELAASWADQRAALADLRGSLREMMTASPLTDAPRYVRHLEAAYREAWANTIGAGERPA</sequence>
<organism evidence="10 11">
    <name type="scientific">Urbifossiella limnaea</name>
    <dbReference type="NCBI Taxonomy" id="2528023"/>
    <lineage>
        <taxon>Bacteria</taxon>
        <taxon>Pseudomonadati</taxon>
        <taxon>Planctomycetota</taxon>
        <taxon>Planctomycetia</taxon>
        <taxon>Gemmatales</taxon>
        <taxon>Gemmataceae</taxon>
        <taxon>Urbifossiella</taxon>
    </lineage>
</organism>
<dbReference type="Gene3D" id="3.40.50.2000">
    <property type="entry name" value="Glycogen Phosphorylase B"/>
    <property type="match status" value="1"/>
</dbReference>
<dbReference type="InterPro" id="IPR019734">
    <property type="entry name" value="TPR_rpt"/>
</dbReference>
<feature type="repeat" description="TPR" evidence="8">
    <location>
        <begin position="209"/>
        <end position="242"/>
    </location>
</feature>
<evidence type="ECO:0000313" key="10">
    <source>
        <dbReference type="EMBL" id="QDU21177.1"/>
    </source>
</evidence>
<feature type="domain" description="O-GlcNAc transferase C-terminal" evidence="9">
    <location>
        <begin position="324"/>
        <end position="471"/>
    </location>
</feature>
<keyword evidence="5" id="KW-0808">Transferase</keyword>
<evidence type="ECO:0000256" key="1">
    <source>
        <dbReference type="ARBA" id="ARBA00004922"/>
    </source>
</evidence>
<dbReference type="Pfam" id="PF13181">
    <property type="entry name" value="TPR_8"/>
    <property type="match status" value="1"/>
</dbReference>
<name>A0A517XUJ1_9BACT</name>
<dbReference type="Proteomes" id="UP000319576">
    <property type="component" value="Chromosome"/>
</dbReference>
<feature type="domain" description="O-GlcNAc transferase C-terminal" evidence="9">
    <location>
        <begin position="498"/>
        <end position="671"/>
    </location>
</feature>
<reference evidence="10 11" key="1">
    <citation type="submission" date="2019-02" db="EMBL/GenBank/DDBJ databases">
        <title>Deep-cultivation of Planctomycetes and their phenomic and genomic characterization uncovers novel biology.</title>
        <authorList>
            <person name="Wiegand S."/>
            <person name="Jogler M."/>
            <person name="Boedeker C."/>
            <person name="Pinto D."/>
            <person name="Vollmers J."/>
            <person name="Rivas-Marin E."/>
            <person name="Kohn T."/>
            <person name="Peeters S.H."/>
            <person name="Heuer A."/>
            <person name="Rast P."/>
            <person name="Oberbeckmann S."/>
            <person name="Bunk B."/>
            <person name="Jeske O."/>
            <person name="Meyerdierks A."/>
            <person name="Storesund J.E."/>
            <person name="Kallscheuer N."/>
            <person name="Luecker S."/>
            <person name="Lage O.M."/>
            <person name="Pohl T."/>
            <person name="Merkel B.J."/>
            <person name="Hornburger P."/>
            <person name="Mueller R.-W."/>
            <person name="Bruemmer F."/>
            <person name="Labrenz M."/>
            <person name="Spormann A.M."/>
            <person name="Op den Camp H."/>
            <person name="Overmann J."/>
            <person name="Amann R."/>
            <person name="Jetten M.S.M."/>
            <person name="Mascher T."/>
            <person name="Medema M.H."/>
            <person name="Devos D.P."/>
            <person name="Kaster A.-K."/>
            <person name="Ovreas L."/>
            <person name="Rohde M."/>
            <person name="Galperin M.Y."/>
            <person name="Jogler C."/>
        </authorList>
    </citation>
    <scope>NUCLEOTIDE SEQUENCE [LARGE SCALE GENOMIC DNA]</scope>
    <source>
        <strain evidence="10 11">ETA_A1</strain>
    </source>
</reference>
<feature type="repeat" description="TPR" evidence="8">
    <location>
        <begin position="175"/>
        <end position="208"/>
    </location>
</feature>
<dbReference type="Pfam" id="PF13844">
    <property type="entry name" value="Glyco_transf_41"/>
    <property type="match status" value="2"/>
</dbReference>
<dbReference type="PROSITE" id="PS50293">
    <property type="entry name" value="TPR_REGION"/>
    <property type="match status" value="1"/>
</dbReference>
<feature type="repeat" description="TPR" evidence="8">
    <location>
        <begin position="107"/>
        <end position="140"/>
    </location>
</feature>
<dbReference type="Pfam" id="PF00515">
    <property type="entry name" value="TPR_1"/>
    <property type="match status" value="1"/>
</dbReference>
<feature type="repeat" description="TPR" evidence="8">
    <location>
        <begin position="243"/>
        <end position="276"/>
    </location>
</feature>
<accession>A0A517XUJ1</accession>
<dbReference type="SMART" id="SM00028">
    <property type="entry name" value="TPR"/>
    <property type="match status" value="8"/>
</dbReference>
<dbReference type="OrthoDB" id="9777890at2"/>
<evidence type="ECO:0000256" key="4">
    <source>
        <dbReference type="ARBA" id="ARBA00022676"/>
    </source>
</evidence>
<evidence type="ECO:0000256" key="2">
    <source>
        <dbReference type="ARBA" id="ARBA00005386"/>
    </source>
</evidence>
<dbReference type="InterPro" id="IPR051939">
    <property type="entry name" value="Glycosyltr_41/O-GlcNAc_trsf"/>
</dbReference>
<dbReference type="SUPFAM" id="SSF48452">
    <property type="entry name" value="TPR-like"/>
    <property type="match status" value="2"/>
</dbReference>
<dbReference type="KEGG" id="uli:ETAA1_31420"/>
<dbReference type="GO" id="GO:0097363">
    <property type="term" value="F:protein O-acetylglucosaminyltransferase activity"/>
    <property type="evidence" value="ECO:0007669"/>
    <property type="project" value="UniProtKB-EC"/>
</dbReference>
<dbReference type="PROSITE" id="PS50005">
    <property type="entry name" value="TPR"/>
    <property type="match status" value="7"/>
</dbReference>
<dbReference type="Pfam" id="PF13432">
    <property type="entry name" value="TPR_16"/>
    <property type="match status" value="3"/>
</dbReference>
<dbReference type="PANTHER" id="PTHR44835:SF1">
    <property type="entry name" value="PROTEIN O-GLCNAC TRANSFERASE"/>
    <property type="match status" value="1"/>
</dbReference>
<dbReference type="Gene3D" id="3.40.50.11380">
    <property type="match status" value="1"/>
</dbReference>
<dbReference type="InterPro" id="IPR029489">
    <property type="entry name" value="OGT/SEC/SPY_C"/>
</dbReference>
<keyword evidence="6" id="KW-0677">Repeat</keyword>
<comment type="pathway">
    <text evidence="1">Protein modification; protein glycosylation.</text>
</comment>
<dbReference type="RefSeq" id="WP_145239933.1">
    <property type="nucleotide sequence ID" value="NZ_CP036273.1"/>
</dbReference>
<evidence type="ECO:0000256" key="3">
    <source>
        <dbReference type="ARBA" id="ARBA00011970"/>
    </source>
</evidence>
<evidence type="ECO:0000256" key="6">
    <source>
        <dbReference type="ARBA" id="ARBA00022737"/>
    </source>
</evidence>
<dbReference type="Gene3D" id="1.25.40.10">
    <property type="entry name" value="Tetratricopeptide repeat domain"/>
    <property type="match status" value="3"/>
</dbReference>
<feature type="repeat" description="TPR" evidence="8">
    <location>
        <begin position="39"/>
        <end position="72"/>
    </location>
</feature>